<dbReference type="RefSeq" id="WP_166665273.1">
    <property type="nucleotide sequence ID" value="NZ_SNWQ01000001.1"/>
</dbReference>
<dbReference type="InterPro" id="IPR022324">
    <property type="entry name" value="Bacilysin_exporter_BacE_put"/>
</dbReference>
<keyword evidence="2" id="KW-1003">Cell membrane</keyword>
<dbReference type="GO" id="GO:0022857">
    <property type="term" value="F:transmembrane transporter activity"/>
    <property type="evidence" value="ECO:0007669"/>
    <property type="project" value="InterPro"/>
</dbReference>
<evidence type="ECO:0000256" key="6">
    <source>
        <dbReference type="SAM" id="Phobius"/>
    </source>
</evidence>
<name>A0A4R6KNL2_9ACTN</name>
<evidence type="ECO:0000313" key="8">
    <source>
        <dbReference type="EMBL" id="TDO54226.1"/>
    </source>
</evidence>
<proteinExistence type="predicted"/>
<dbReference type="PRINTS" id="PR01988">
    <property type="entry name" value="EXPORTERBACE"/>
</dbReference>
<feature type="domain" description="Major facilitator superfamily (MFS) profile" evidence="7">
    <location>
        <begin position="215"/>
        <end position="426"/>
    </location>
</feature>
<dbReference type="GO" id="GO:0005886">
    <property type="term" value="C:plasma membrane"/>
    <property type="evidence" value="ECO:0007669"/>
    <property type="project" value="UniProtKB-SubCell"/>
</dbReference>
<evidence type="ECO:0000256" key="5">
    <source>
        <dbReference type="ARBA" id="ARBA00023136"/>
    </source>
</evidence>
<accession>A0A4R6KNL2</accession>
<feature type="transmembrane region" description="Helical" evidence="6">
    <location>
        <begin position="47"/>
        <end position="66"/>
    </location>
</feature>
<dbReference type="PANTHER" id="PTHR23513">
    <property type="entry name" value="INTEGRAL MEMBRANE EFFLUX PROTEIN-RELATED"/>
    <property type="match status" value="1"/>
</dbReference>
<comment type="caution">
    <text evidence="8">The sequence shown here is derived from an EMBL/GenBank/DDBJ whole genome shotgun (WGS) entry which is preliminary data.</text>
</comment>
<feature type="transmembrane region" description="Helical" evidence="6">
    <location>
        <begin position="372"/>
        <end position="394"/>
    </location>
</feature>
<keyword evidence="4 6" id="KW-1133">Transmembrane helix</keyword>
<evidence type="ECO:0000256" key="3">
    <source>
        <dbReference type="ARBA" id="ARBA00022692"/>
    </source>
</evidence>
<comment type="subcellular location">
    <subcellularLocation>
        <location evidence="1">Cell membrane</location>
        <topology evidence="1">Multi-pass membrane protein</topology>
    </subcellularLocation>
</comment>
<dbReference type="Proteomes" id="UP000295388">
    <property type="component" value="Unassembled WGS sequence"/>
</dbReference>
<evidence type="ECO:0000313" key="9">
    <source>
        <dbReference type="Proteomes" id="UP000295388"/>
    </source>
</evidence>
<evidence type="ECO:0000256" key="2">
    <source>
        <dbReference type="ARBA" id="ARBA00022475"/>
    </source>
</evidence>
<evidence type="ECO:0000259" key="7">
    <source>
        <dbReference type="PROSITE" id="PS50850"/>
    </source>
</evidence>
<dbReference type="InterPro" id="IPR020846">
    <property type="entry name" value="MFS_dom"/>
</dbReference>
<feature type="transmembrane region" description="Helical" evidence="6">
    <location>
        <begin position="282"/>
        <end position="300"/>
    </location>
</feature>
<dbReference type="InterPro" id="IPR011701">
    <property type="entry name" value="MFS"/>
</dbReference>
<sequence length="426" mass="42473">MKQPLQTSIWSFADLRLVLPARALSYAGDSVALVALMLRVSDNGGPTAITALLLAFALPIVLMIPFAGKLVDRYDSRVLLVSASLLQAAAGVGLAFADGLPATLALVCVLQFGQAVAGPAWSALIPQIVGEDLVGRATGTGQALTGVAMLAGSGLGGVLVAWQGVRGALLVNAVTFVALAVVARLVRTRRRPVPSAQPERGGLSVGLRALLGDDLLRILVPALWVFILVGEALNVVEVFLITDEIGLGSGGYGGVLAAQGAGAVVGAWYSGRLQSDASRSRAVVAGAALIGLGAVAMGFAPGVIALVMGAVAVGLGSGLLNAATSTLVVTRSAEAVRGRVVAALNGTARACSLLALLLGGLIGALLGPRITFVAAGTAGALVAGTAAVLVVRALRATRGGERSGVPDGVVGGVVGETDSFSKVPCH</sequence>
<keyword evidence="9" id="KW-1185">Reference proteome</keyword>
<reference evidence="8 9" key="1">
    <citation type="submission" date="2019-03" db="EMBL/GenBank/DDBJ databases">
        <title>Genomic Encyclopedia of Type Strains, Phase III (KMG-III): the genomes of soil and plant-associated and newly described type strains.</title>
        <authorList>
            <person name="Whitman W."/>
        </authorList>
    </citation>
    <scope>NUCLEOTIDE SEQUENCE [LARGE SCALE GENOMIC DNA]</scope>
    <source>
        <strain evidence="8 9">VKM Ac-2527</strain>
    </source>
</reference>
<dbReference type="PROSITE" id="PS50850">
    <property type="entry name" value="MFS"/>
    <property type="match status" value="1"/>
</dbReference>
<feature type="transmembrane region" description="Helical" evidence="6">
    <location>
        <begin position="218"/>
        <end position="240"/>
    </location>
</feature>
<keyword evidence="5 6" id="KW-0472">Membrane</keyword>
<organism evidence="8 9">
    <name type="scientific">Kribbella caucasensis</name>
    <dbReference type="NCBI Taxonomy" id="2512215"/>
    <lineage>
        <taxon>Bacteria</taxon>
        <taxon>Bacillati</taxon>
        <taxon>Actinomycetota</taxon>
        <taxon>Actinomycetes</taxon>
        <taxon>Propionibacteriales</taxon>
        <taxon>Kribbellaceae</taxon>
        <taxon>Kribbella</taxon>
    </lineage>
</organism>
<feature type="transmembrane region" description="Helical" evidence="6">
    <location>
        <begin position="168"/>
        <end position="186"/>
    </location>
</feature>
<dbReference type="CDD" id="cd06173">
    <property type="entry name" value="MFS_MefA_like"/>
    <property type="match status" value="1"/>
</dbReference>
<dbReference type="AlphaFoldDB" id="A0A4R6KNL2"/>
<gene>
    <name evidence="8" type="ORF">EV643_1017</name>
</gene>
<feature type="transmembrane region" description="Helical" evidence="6">
    <location>
        <begin position="306"/>
        <end position="329"/>
    </location>
</feature>
<dbReference type="PANTHER" id="PTHR23513:SF11">
    <property type="entry name" value="STAPHYLOFERRIN A TRANSPORTER"/>
    <property type="match status" value="1"/>
</dbReference>
<keyword evidence="3 6" id="KW-0812">Transmembrane</keyword>
<protein>
    <submittedName>
        <fullName evidence="8">Putative MFS family arabinose efflux permease</fullName>
    </submittedName>
</protein>
<feature type="transmembrane region" description="Helical" evidence="6">
    <location>
        <begin position="341"/>
        <end position="366"/>
    </location>
</feature>
<evidence type="ECO:0000256" key="1">
    <source>
        <dbReference type="ARBA" id="ARBA00004651"/>
    </source>
</evidence>
<feature type="transmembrane region" description="Helical" evidence="6">
    <location>
        <begin position="78"/>
        <end position="97"/>
    </location>
</feature>
<dbReference type="Gene3D" id="1.20.1250.20">
    <property type="entry name" value="MFS general substrate transporter like domains"/>
    <property type="match status" value="1"/>
</dbReference>
<dbReference type="InterPro" id="IPR036259">
    <property type="entry name" value="MFS_trans_sf"/>
</dbReference>
<dbReference type="EMBL" id="SNWQ01000001">
    <property type="protein sequence ID" value="TDO54226.1"/>
    <property type="molecule type" value="Genomic_DNA"/>
</dbReference>
<feature type="transmembrane region" description="Helical" evidence="6">
    <location>
        <begin position="252"/>
        <end position="270"/>
    </location>
</feature>
<evidence type="ECO:0000256" key="4">
    <source>
        <dbReference type="ARBA" id="ARBA00022989"/>
    </source>
</evidence>
<dbReference type="Pfam" id="PF07690">
    <property type="entry name" value="MFS_1"/>
    <property type="match status" value="1"/>
</dbReference>
<dbReference type="SUPFAM" id="SSF103473">
    <property type="entry name" value="MFS general substrate transporter"/>
    <property type="match status" value="1"/>
</dbReference>